<dbReference type="eggNOG" id="arCOG02657">
    <property type="taxonomic scope" value="Archaea"/>
</dbReference>
<gene>
    <name evidence="3" type="ordered locus">Mevan_0108</name>
</gene>
<dbReference type="GO" id="GO:0051607">
    <property type="term" value="P:defense response to virus"/>
    <property type="evidence" value="ECO:0007669"/>
    <property type="project" value="UniProtKB-KW"/>
</dbReference>
<dbReference type="PANTHER" id="PTHR36700:SF1">
    <property type="entry name" value="CRISPR SYSTEM CMR SUBUNIT CMR4"/>
    <property type="match status" value="1"/>
</dbReference>
<dbReference type="AlphaFoldDB" id="A6UNE9"/>
<dbReference type="KEGG" id="mvn:Mevan_0108"/>
<dbReference type="PANTHER" id="PTHR36700">
    <property type="entry name" value="CRISPR SYSTEM CMR SUBUNIT CMR4"/>
    <property type="match status" value="1"/>
</dbReference>
<dbReference type="GeneID" id="5325196"/>
<dbReference type="OrthoDB" id="44077at2157"/>
<dbReference type="InterPro" id="IPR005537">
    <property type="entry name" value="RAMP_III_fam"/>
</dbReference>
<evidence type="ECO:0000256" key="1">
    <source>
        <dbReference type="ARBA" id="ARBA00023118"/>
    </source>
</evidence>
<proteinExistence type="predicted"/>
<keyword evidence="1" id="KW-0051">Antiviral defense</keyword>
<keyword evidence="4" id="KW-1185">Reference proteome</keyword>
<dbReference type="EMBL" id="CP000742">
    <property type="protein sequence ID" value="ABR54021.1"/>
    <property type="molecule type" value="Genomic_DNA"/>
</dbReference>
<sequence length="273" mass="30523">MDVKKELYIIEAITNMHVGSGDANFGIIDKTVQRDVLTGFPAIYSSSLKGSLRDYFVGLKSEKTGINDLIIDHIFGKEGNNENGSIQGKYKFFEAKLLGLPVRSNKRPYLIATCPQILNDFLESAKIFASELSNEISDLGTIDLLNGEIFVNGKIDDEIIEGHKVESSANLWENLEKLLGNDFVIFSNEKFMEICAELPVIARNKLDNGESKNLWYEEIIPRKTKFYFGVDLGSGEYNNKFTKNIDDKIVQIGGNATIGYGFAKLENLSKVLK</sequence>
<dbReference type="Pfam" id="PF03787">
    <property type="entry name" value="RAMPs"/>
    <property type="match status" value="1"/>
</dbReference>
<organism evidence="3 4">
    <name type="scientific">Methanococcus vannielii (strain ATCC 35089 / DSM 1224 / JCM 13029 / OCM 148 / SB)</name>
    <dbReference type="NCBI Taxonomy" id="406327"/>
    <lineage>
        <taxon>Archaea</taxon>
        <taxon>Methanobacteriati</taxon>
        <taxon>Methanobacteriota</taxon>
        <taxon>Methanomada group</taxon>
        <taxon>Methanococci</taxon>
        <taxon>Methanococcales</taxon>
        <taxon>Methanococcaceae</taxon>
        <taxon>Methanococcus</taxon>
    </lineage>
</organism>
<dbReference type="HOGENOM" id="CLU_047795_0_0_2"/>
<dbReference type="NCBIfam" id="TIGR02580">
    <property type="entry name" value="cas_RAMP_Cmr4"/>
    <property type="match status" value="1"/>
</dbReference>
<evidence type="ECO:0000313" key="3">
    <source>
        <dbReference type="EMBL" id="ABR54021.1"/>
    </source>
</evidence>
<feature type="domain" description="CRISPR type III-associated protein" evidence="2">
    <location>
        <begin position="10"/>
        <end position="263"/>
    </location>
</feature>
<evidence type="ECO:0000259" key="2">
    <source>
        <dbReference type="Pfam" id="PF03787"/>
    </source>
</evidence>
<protein>
    <submittedName>
        <fullName evidence="3">CRISPR-associated RAMP protein, Cmr4 family</fullName>
    </submittedName>
</protein>
<evidence type="ECO:0000313" key="4">
    <source>
        <dbReference type="Proteomes" id="UP000001107"/>
    </source>
</evidence>
<reference evidence="3" key="1">
    <citation type="submission" date="2007-06" db="EMBL/GenBank/DDBJ databases">
        <title>Complete sequence of Methanococcus vannielii SB.</title>
        <authorList>
            <consortium name="US DOE Joint Genome Institute"/>
            <person name="Copeland A."/>
            <person name="Lucas S."/>
            <person name="Lapidus A."/>
            <person name="Barry K."/>
            <person name="Glavina del Rio T."/>
            <person name="Dalin E."/>
            <person name="Tice H."/>
            <person name="Pitluck S."/>
            <person name="Chain P."/>
            <person name="Malfatti S."/>
            <person name="Shin M."/>
            <person name="Vergez L."/>
            <person name="Schmutz J."/>
            <person name="Larimer F."/>
            <person name="Land M."/>
            <person name="Hauser L."/>
            <person name="Kyrpides N."/>
            <person name="Anderson I."/>
            <person name="Sieprawska-Lupa M."/>
            <person name="Whitman W.B."/>
            <person name="Richardson P."/>
        </authorList>
    </citation>
    <scope>NUCLEOTIDE SEQUENCE [LARGE SCALE GENOMIC DNA]</scope>
    <source>
        <strain evidence="3">SB</strain>
    </source>
</reference>
<dbReference type="RefSeq" id="WP_011971925.1">
    <property type="nucleotide sequence ID" value="NC_009634.1"/>
</dbReference>
<name>A6UNE9_METVS</name>
<accession>A6UNE9</accession>
<dbReference type="InterPro" id="IPR013410">
    <property type="entry name" value="CRISPR-assoc_RAMP_Cmr4"/>
</dbReference>
<dbReference type="STRING" id="406327.Mevan_0108"/>
<dbReference type="Proteomes" id="UP000001107">
    <property type="component" value="Chromosome"/>
</dbReference>